<dbReference type="Gene3D" id="2.60.40.2310">
    <property type="match status" value="1"/>
</dbReference>
<dbReference type="SUPFAM" id="SSF52025">
    <property type="entry name" value="PA domain"/>
    <property type="match status" value="1"/>
</dbReference>
<feature type="domain" description="Subtilisin-like protease fibronectin type-III" evidence="11">
    <location>
        <begin position="711"/>
        <end position="805"/>
    </location>
</feature>
<keyword evidence="2 6" id="KW-0645">Protease</keyword>
<evidence type="ECO:0000313" key="12">
    <source>
        <dbReference type="EMBL" id="MBK6300457.1"/>
    </source>
</evidence>
<comment type="caution">
    <text evidence="12">The sequence shown here is derived from an EMBL/GenBank/DDBJ whole genome shotgun (WGS) entry which is preliminary data.</text>
</comment>
<dbReference type="CDD" id="cd04852">
    <property type="entry name" value="Peptidases_S8_3"/>
    <property type="match status" value="1"/>
</dbReference>
<comment type="similarity">
    <text evidence="1 6">Belongs to the peptidase S8 family.</text>
</comment>
<dbReference type="Pfam" id="PF02225">
    <property type="entry name" value="PA"/>
    <property type="match status" value="1"/>
</dbReference>
<keyword evidence="7" id="KW-0732">Signal</keyword>
<feature type="domain" description="PA" evidence="9">
    <location>
        <begin position="460"/>
        <end position="531"/>
    </location>
</feature>
<dbReference type="InterPro" id="IPR000209">
    <property type="entry name" value="Peptidase_S8/S53_dom"/>
</dbReference>
<evidence type="ECO:0000259" key="11">
    <source>
        <dbReference type="Pfam" id="PF17766"/>
    </source>
</evidence>
<dbReference type="PROSITE" id="PS00138">
    <property type="entry name" value="SUBTILASE_SER"/>
    <property type="match status" value="1"/>
</dbReference>
<dbReference type="AlphaFoldDB" id="A0A934X3N7"/>
<evidence type="ECO:0000259" key="9">
    <source>
        <dbReference type="Pfam" id="PF02225"/>
    </source>
</evidence>
<dbReference type="InterPro" id="IPR010259">
    <property type="entry name" value="S8pro/Inhibitor_I9"/>
</dbReference>
<evidence type="ECO:0000256" key="7">
    <source>
        <dbReference type="SAM" id="SignalP"/>
    </source>
</evidence>
<dbReference type="Gene3D" id="3.50.30.30">
    <property type="match status" value="1"/>
</dbReference>
<feature type="domain" description="Peptidase S8/S53" evidence="8">
    <location>
        <begin position="188"/>
        <end position="660"/>
    </location>
</feature>
<feature type="chain" id="PRO_5039148243" evidence="7">
    <location>
        <begin position="29"/>
        <end position="1013"/>
    </location>
</feature>
<feature type="signal peptide" evidence="7">
    <location>
        <begin position="1"/>
        <end position="28"/>
    </location>
</feature>
<dbReference type="InterPro" id="IPR023828">
    <property type="entry name" value="Peptidase_S8_Ser-AS"/>
</dbReference>
<dbReference type="InterPro" id="IPR041469">
    <property type="entry name" value="Subtilisin-like_FN3"/>
</dbReference>
<dbReference type="InterPro" id="IPR037045">
    <property type="entry name" value="S8pro/Inhibitor_I9_sf"/>
</dbReference>
<dbReference type="GO" id="GO:0004252">
    <property type="term" value="F:serine-type endopeptidase activity"/>
    <property type="evidence" value="ECO:0007669"/>
    <property type="project" value="UniProtKB-UniRule"/>
</dbReference>
<evidence type="ECO:0000259" key="10">
    <source>
        <dbReference type="Pfam" id="PF05922"/>
    </source>
</evidence>
<protein>
    <submittedName>
        <fullName evidence="12">S8 family serine peptidase</fullName>
    </submittedName>
</protein>
<dbReference type="GO" id="GO:0006508">
    <property type="term" value="P:proteolysis"/>
    <property type="evidence" value="ECO:0007669"/>
    <property type="project" value="UniProtKB-KW"/>
</dbReference>
<proteinExistence type="inferred from homology"/>
<feature type="active site" description="Charge relay system" evidence="5 6">
    <location>
        <position position="607"/>
    </location>
</feature>
<dbReference type="InterPro" id="IPR046450">
    <property type="entry name" value="PA_dom_sf"/>
</dbReference>
<evidence type="ECO:0000256" key="1">
    <source>
        <dbReference type="ARBA" id="ARBA00011073"/>
    </source>
</evidence>
<dbReference type="Gene3D" id="3.30.70.80">
    <property type="entry name" value="Peptidase S8 propeptide/proteinase inhibitor I9"/>
    <property type="match status" value="1"/>
</dbReference>
<dbReference type="InterPro" id="IPR003137">
    <property type="entry name" value="PA_domain"/>
</dbReference>
<dbReference type="Pfam" id="PF00082">
    <property type="entry name" value="Peptidase_S8"/>
    <property type="match status" value="1"/>
</dbReference>
<feature type="domain" description="Inhibitor I9" evidence="10">
    <location>
        <begin position="58"/>
        <end position="157"/>
    </location>
</feature>
<dbReference type="Gene3D" id="3.40.50.200">
    <property type="entry name" value="Peptidase S8/S53 domain"/>
    <property type="match status" value="1"/>
</dbReference>
<dbReference type="PANTHER" id="PTHR10795">
    <property type="entry name" value="PROPROTEIN CONVERTASE SUBTILISIN/KEXIN"/>
    <property type="match status" value="1"/>
</dbReference>
<feature type="active site" description="Charge relay system" evidence="5 6">
    <location>
        <position position="197"/>
    </location>
</feature>
<evidence type="ECO:0000256" key="6">
    <source>
        <dbReference type="PROSITE-ProRule" id="PRU01240"/>
    </source>
</evidence>
<evidence type="ECO:0000259" key="8">
    <source>
        <dbReference type="Pfam" id="PF00082"/>
    </source>
</evidence>
<organism evidence="12 13">
    <name type="scientific">Candidatus Phosphoribacter hodrii</name>
    <dbReference type="NCBI Taxonomy" id="2953743"/>
    <lineage>
        <taxon>Bacteria</taxon>
        <taxon>Bacillati</taxon>
        <taxon>Actinomycetota</taxon>
        <taxon>Actinomycetes</taxon>
        <taxon>Micrococcales</taxon>
        <taxon>Dermatophilaceae</taxon>
        <taxon>Candidatus Phosphoribacter</taxon>
    </lineage>
</organism>
<dbReference type="PRINTS" id="PR00723">
    <property type="entry name" value="SUBTILISIN"/>
</dbReference>
<gene>
    <name evidence="12" type="ORF">IPF40_05200</name>
</gene>
<dbReference type="InterPro" id="IPR045051">
    <property type="entry name" value="SBT"/>
</dbReference>
<dbReference type="PROSITE" id="PS51892">
    <property type="entry name" value="SUBTILASE"/>
    <property type="match status" value="1"/>
</dbReference>
<dbReference type="SUPFAM" id="SSF52743">
    <property type="entry name" value="Subtilisin-like"/>
    <property type="match status" value="1"/>
</dbReference>
<name>A0A934X3N7_9MICO</name>
<evidence type="ECO:0000256" key="5">
    <source>
        <dbReference type="PIRSR" id="PIRSR615500-1"/>
    </source>
</evidence>
<dbReference type="Gene3D" id="2.60.120.380">
    <property type="match status" value="1"/>
</dbReference>
<keyword evidence="3 6" id="KW-0378">Hydrolase</keyword>
<evidence type="ECO:0000313" key="13">
    <source>
        <dbReference type="Proteomes" id="UP000718281"/>
    </source>
</evidence>
<dbReference type="InterPro" id="IPR034197">
    <property type="entry name" value="Peptidases_S8_3"/>
</dbReference>
<dbReference type="Pfam" id="PF17766">
    <property type="entry name" value="fn3_6"/>
    <property type="match status" value="1"/>
</dbReference>
<reference evidence="12 13" key="1">
    <citation type="submission" date="2020-10" db="EMBL/GenBank/DDBJ databases">
        <title>Connecting structure to function with the recovery of over 1000 high-quality activated sludge metagenome-assembled genomes encoding full-length rRNA genes using long-read sequencing.</title>
        <authorList>
            <person name="Singleton C.M."/>
            <person name="Petriglieri F."/>
            <person name="Kristensen J.M."/>
            <person name="Kirkegaard R.H."/>
            <person name="Michaelsen T.Y."/>
            <person name="Andersen M.H."/>
            <person name="Karst S.M."/>
            <person name="Dueholm M.S."/>
            <person name="Nielsen P.H."/>
            <person name="Albertsen M."/>
        </authorList>
    </citation>
    <scope>NUCLEOTIDE SEQUENCE [LARGE SCALE GENOMIC DNA]</scope>
    <source>
        <strain evidence="12">AalE_18-Q3-R2-46_BAT3C.188</strain>
    </source>
</reference>
<dbReference type="InterPro" id="IPR036852">
    <property type="entry name" value="Peptidase_S8/S53_dom_sf"/>
</dbReference>
<evidence type="ECO:0000256" key="3">
    <source>
        <dbReference type="ARBA" id="ARBA00022801"/>
    </source>
</evidence>
<dbReference type="EMBL" id="JADIXZ010000004">
    <property type="protein sequence ID" value="MBK6300457.1"/>
    <property type="molecule type" value="Genomic_DNA"/>
</dbReference>
<dbReference type="Pfam" id="PF05922">
    <property type="entry name" value="Inhibitor_I9"/>
    <property type="match status" value="1"/>
</dbReference>
<sequence length="1013" mass="102187">MNRTSVGALVAIPILVGATLLGSGSAGATPLSAGAAPNAAAIGASAPAASGAAYSDGTYIVQMRDLPVASYDGSLAGYTATKAKAGKKFDSTTAAATKYASYLTGSHDSALNKVGGAAKLYDYLFSFNGFAAKLTGAQAGALAKAPGVVAVTPQELRKGDTTSTPSFLGLNDAATGGLWTPAGGNLKGEGVIIGIIDSGIWPESLSFTDRVDANGNPAAQGFLAYQQIPGWHGKCTPGEGFNASMCNQKLIGAQYFNAGWGGNGGVAEEEFASPRDFGGHGTHTASTAGGNAKVPTTQDAARIGAVSGLAPRARIAAYKALWETPSGGSGYNSDLVAAIDRAVADGVDVINYSVSGSQTNFADPVEIAFLYAADAGIFVAASAGNSGPEESTVAHPAPWTTTVAAATHNRNGVGSVTLGNGATYEGASFATPVGPAPLIDASAAGLTGADPENLAWCVGATDGEVTLDPAKVAGKIVVCRRGETARANKSLAVKEAGGVGMILFNSPDNSLNADFHFVPSVHVNQAAGEAINAYAATAGATATINQSTVIYDAPAPFTAVFSSRGPLIAAAGDLLKPDISAPGQDVLAAVAPPGNAGRDFDLYSGTSMSAPHMAGLAALLKQAKPSWSPMAIKSAFMTTAGDVLDGPNTSATVIFNQGAGHVTPNKATDPGLVFDSGWNQWLAFLCGSTSAVGPSTCAKLAADGFLTDPSDFNSASIAIGSLAGTQTVSRTVTNVGTERATYSLTTSGLAGITVTADPQTFTIAPGRSQTVKLTFMRSTAELNTYAGGQLTWSDGTHNVRIPAVIRPVALAAPTQVNGSGAAITYQVGFGYTGPFTATPRGLIPAVKTPGHVLDDPNDSFSPTGLGVTAHEVVIPAGTTYARFSLFDDFVDGAVDDLDLYVYLGSKRVGGSGSGTSAEEVSLVNPAPGTYTVYVHGWGTDGPDANYTLFQWLLGSTDAGNMTVTAPATATIGQTGQIVLSFNGLLAATKYLGSVAYTGEASATNPTIVRVDMP</sequence>
<dbReference type="CDD" id="cd02120">
    <property type="entry name" value="PA_subtilisin_like"/>
    <property type="match status" value="1"/>
</dbReference>
<dbReference type="Proteomes" id="UP000718281">
    <property type="component" value="Unassembled WGS sequence"/>
</dbReference>
<evidence type="ECO:0000256" key="2">
    <source>
        <dbReference type="ARBA" id="ARBA00022670"/>
    </source>
</evidence>
<dbReference type="InterPro" id="IPR015500">
    <property type="entry name" value="Peptidase_S8_subtilisin-rel"/>
</dbReference>
<feature type="active site" description="Charge relay system" evidence="5 6">
    <location>
        <position position="280"/>
    </location>
</feature>
<evidence type="ECO:0000256" key="4">
    <source>
        <dbReference type="ARBA" id="ARBA00022825"/>
    </source>
</evidence>
<accession>A0A934X3N7</accession>
<keyword evidence="4 6" id="KW-0720">Serine protease</keyword>